<comment type="caution">
    <text evidence="1">The sequence shown here is derived from an EMBL/GenBank/DDBJ whole genome shotgun (WGS) entry which is preliminary data.</text>
</comment>
<sequence length="283" mass="32849">MQDQEAIKNFFKQPTVKSALVLLTLRYHLSVTELLQLILSDTLDWMEVADFLQTEYGVAPVEAQELQEKMRENFQANFLLFLEDQDEFLNNYTNEAVASDEQIEKMIVAEERKLNKEKWLNFIQSSEFSKNIADLERAAGQNWPAIYDYLWSNLGLNKTPEVIIILYYLASKDKLSALWQDDHRFHGILQKQLSFSYSAGVVRKLMQEKINCPILAQALRMVLVDKLELNKHEGAMLALSITNSLPISIKRQYVPMVYWDETAGEWQWTQFIINQDGGVTIQT</sequence>
<proteinExistence type="predicted"/>
<accession>A0A2M7VF06</accession>
<evidence type="ECO:0000313" key="1">
    <source>
        <dbReference type="EMBL" id="PIZ99116.1"/>
    </source>
</evidence>
<dbReference type="Proteomes" id="UP000230405">
    <property type="component" value="Unassembled WGS sequence"/>
</dbReference>
<protein>
    <submittedName>
        <fullName evidence="1">Uncharacterized protein</fullName>
    </submittedName>
</protein>
<reference evidence="2" key="1">
    <citation type="submission" date="2017-09" db="EMBL/GenBank/DDBJ databases">
        <title>Depth-based differentiation of microbial function through sediment-hosted aquifers and enrichment of novel symbionts in the deep terrestrial subsurface.</title>
        <authorList>
            <person name="Probst A.J."/>
            <person name="Ladd B."/>
            <person name="Jarett J.K."/>
            <person name="Geller-Mcgrath D.E."/>
            <person name="Sieber C.M.K."/>
            <person name="Emerson J.B."/>
            <person name="Anantharaman K."/>
            <person name="Thomas B.C."/>
            <person name="Malmstrom R."/>
            <person name="Stieglmeier M."/>
            <person name="Klingl A."/>
            <person name="Woyke T."/>
            <person name="Ryan C.M."/>
            <person name="Banfield J.F."/>
        </authorList>
    </citation>
    <scope>NUCLEOTIDE SEQUENCE [LARGE SCALE GENOMIC DNA]</scope>
</reference>
<dbReference type="AlphaFoldDB" id="A0A2M7VF06"/>
<evidence type="ECO:0000313" key="2">
    <source>
        <dbReference type="Proteomes" id="UP000230405"/>
    </source>
</evidence>
<organism evidence="1 2">
    <name type="scientific">Candidatus Komeilibacteria bacterium CG_4_10_14_0_2_um_filter_37_10</name>
    <dbReference type="NCBI Taxonomy" id="1974470"/>
    <lineage>
        <taxon>Bacteria</taxon>
        <taxon>Candidatus Komeiliibacteriota</taxon>
    </lineage>
</organism>
<dbReference type="EMBL" id="PFPO01000046">
    <property type="protein sequence ID" value="PIZ99116.1"/>
    <property type="molecule type" value="Genomic_DNA"/>
</dbReference>
<name>A0A2M7VF06_9BACT</name>
<gene>
    <name evidence="1" type="ORF">COX77_02345</name>
</gene>